<protein>
    <submittedName>
        <fullName evidence="2">Uncharacterized protein</fullName>
    </submittedName>
</protein>
<dbReference type="Proteomes" id="UP000181969">
    <property type="component" value="Unassembled WGS sequence"/>
</dbReference>
<reference evidence="2 3" key="1">
    <citation type="submission" date="2016-10" db="EMBL/GenBank/DDBJ databases">
        <authorList>
            <person name="de Groot N.N."/>
        </authorList>
    </citation>
    <scope>NUCLEOTIDE SEQUENCE [LARGE SCALE GENOMIC DNA]</scope>
    <source>
        <strain evidence="2 3">M79</strain>
    </source>
</reference>
<dbReference type="RefSeq" id="WP_256211135.1">
    <property type="nucleotide sequence ID" value="NZ_FOTJ01000026.1"/>
</dbReference>
<proteinExistence type="predicted"/>
<feature type="transmembrane region" description="Helical" evidence="1">
    <location>
        <begin position="6"/>
        <end position="27"/>
    </location>
</feature>
<gene>
    <name evidence="2" type="ORF">SAMN05216438_1264</name>
</gene>
<accession>A0A1I4J1I5</accession>
<evidence type="ECO:0000313" key="3">
    <source>
        <dbReference type="Proteomes" id="UP000181969"/>
    </source>
</evidence>
<evidence type="ECO:0000313" key="2">
    <source>
        <dbReference type="EMBL" id="SFL60439.1"/>
    </source>
</evidence>
<keyword evidence="1" id="KW-1133">Transmembrane helix</keyword>
<organism evidence="2 3">
    <name type="scientific">Lactococcus garvieae</name>
    <dbReference type="NCBI Taxonomy" id="1363"/>
    <lineage>
        <taxon>Bacteria</taxon>
        <taxon>Bacillati</taxon>
        <taxon>Bacillota</taxon>
        <taxon>Bacilli</taxon>
        <taxon>Lactobacillales</taxon>
        <taxon>Streptococcaceae</taxon>
        <taxon>Lactococcus</taxon>
    </lineage>
</organism>
<dbReference type="AlphaFoldDB" id="A0A1I4J1I5"/>
<sequence>MIEQVSLIVDILSLCATIFLTFLIYYLQKKDEKKHDRERNEELARNFIIDNQSEINLLPWCMVDSNVKDLPALQEWKNKKKYSHQIYLEFDKQPEGVKNEILRQENITLRLPGTSDWVTEFLDYLSADAFESGLCSTKDCYLYNDAKYFHRGLSDYGETKLEGMVRIEIPNIPVKESQTPLGTYKPAFDDYLAEAIYKANGEHSKLMDGVIPPLDFANQTFSTEGEMFSLCMMQFVRSFSISISIKNGRDEEVVAKNGREVSTYEDYYYDALLELYLAYHPRH</sequence>
<evidence type="ECO:0000256" key="1">
    <source>
        <dbReference type="SAM" id="Phobius"/>
    </source>
</evidence>
<dbReference type="EMBL" id="FOTJ01000026">
    <property type="protein sequence ID" value="SFL60439.1"/>
    <property type="molecule type" value="Genomic_DNA"/>
</dbReference>
<name>A0A1I4J1I5_9LACT</name>
<keyword evidence="1" id="KW-0472">Membrane</keyword>
<keyword evidence="1" id="KW-0812">Transmembrane</keyword>